<sequence>MLLCVASLAAFAQTEKGTQNIGASFAIQNTDSKNTYFNGVGNTTDKNKLNAYSVSANYGYFIADKLDIGVSAGYDFQENRQESDNSDYLQKYKGLFAGVQLRKYILFNDKVGIRTGPSLQYSRDRQTSNFNEESDNVTTTNSYTGRVGLDFVFYSTKHLGVTSNIANVSYSHSKSTGYNTGSANTFSANLVNYLNLGFFYSW</sequence>
<accession>A0ABP9FZ18</accession>
<feature type="domain" description="Outer membrane protein beta-barrel" evidence="2">
    <location>
        <begin position="2"/>
        <end position="190"/>
    </location>
</feature>
<dbReference type="Pfam" id="PF13505">
    <property type="entry name" value="OMP_b-brl"/>
    <property type="match status" value="1"/>
</dbReference>
<organism evidence="3 4">
    <name type="scientific">Mucilaginibacter defluvii</name>
    <dbReference type="NCBI Taxonomy" id="1196019"/>
    <lineage>
        <taxon>Bacteria</taxon>
        <taxon>Pseudomonadati</taxon>
        <taxon>Bacteroidota</taxon>
        <taxon>Sphingobacteriia</taxon>
        <taxon>Sphingobacteriales</taxon>
        <taxon>Sphingobacteriaceae</taxon>
        <taxon>Mucilaginibacter</taxon>
    </lineage>
</organism>
<name>A0ABP9FZ18_9SPHI</name>
<evidence type="ECO:0000313" key="4">
    <source>
        <dbReference type="Proteomes" id="UP001501436"/>
    </source>
</evidence>
<comment type="caution">
    <text evidence="3">The sequence shown here is derived from an EMBL/GenBank/DDBJ whole genome shotgun (WGS) entry which is preliminary data.</text>
</comment>
<evidence type="ECO:0000256" key="1">
    <source>
        <dbReference type="ARBA" id="ARBA00022729"/>
    </source>
</evidence>
<proteinExistence type="predicted"/>
<dbReference type="EMBL" id="BAABJI010000002">
    <property type="protein sequence ID" value="GAA4923058.1"/>
    <property type="molecule type" value="Genomic_DNA"/>
</dbReference>
<keyword evidence="1" id="KW-0732">Signal</keyword>
<keyword evidence="4" id="KW-1185">Reference proteome</keyword>
<evidence type="ECO:0000313" key="3">
    <source>
        <dbReference type="EMBL" id="GAA4923058.1"/>
    </source>
</evidence>
<gene>
    <name evidence="3" type="ORF">GCM10023313_28930</name>
</gene>
<dbReference type="Proteomes" id="UP001501436">
    <property type="component" value="Unassembled WGS sequence"/>
</dbReference>
<evidence type="ECO:0000259" key="2">
    <source>
        <dbReference type="Pfam" id="PF13505"/>
    </source>
</evidence>
<reference evidence="4" key="1">
    <citation type="journal article" date="2019" name="Int. J. Syst. Evol. Microbiol.">
        <title>The Global Catalogue of Microorganisms (GCM) 10K type strain sequencing project: providing services to taxonomists for standard genome sequencing and annotation.</title>
        <authorList>
            <consortium name="The Broad Institute Genomics Platform"/>
            <consortium name="The Broad Institute Genome Sequencing Center for Infectious Disease"/>
            <person name="Wu L."/>
            <person name="Ma J."/>
        </authorList>
    </citation>
    <scope>NUCLEOTIDE SEQUENCE [LARGE SCALE GENOMIC DNA]</scope>
    <source>
        <strain evidence="4">JCM 18283</strain>
    </source>
</reference>
<protein>
    <recommendedName>
        <fullName evidence="2">Outer membrane protein beta-barrel domain-containing protein</fullName>
    </recommendedName>
</protein>
<dbReference type="InterPro" id="IPR027385">
    <property type="entry name" value="Beta-barrel_OMP"/>
</dbReference>